<evidence type="ECO:0000313" key="2">
    <source>
        <dbReference type="EMBL" id="OWR03952.1"/>
    </source>
</evidence>
<proteinExistence type="predicted"/>
<reference evidence="2 3" key="1">
    <citation type="journal article" date="2007" name="Int. J. Syst. Evol. Microbiol.">
        <title>Description of Pelomonas aquatica sp. nov. and Pelomonas puraquae sp. nov., isolated from industrial and haemodialysis water.</title>
        <authorList>
            <person name="Gomila M."/>
            <person name="Bowien B."/>
            <person name="Falsen E."/>
            <person name="Moore E.R."/>
            <person name="Lalucat J."/>
        </authorList>
    </citation>
    <scope>NUCLEOTIDE SEQUENCE [LARGE SCALE GENOMIC DNA]</scope>
    <source>
        <strain evidence="2 3">CCUG 52769</strain>
    </source>
</reference>
<keyword evidence="3" id="KW-1185">Reference proteome</keyword>
<dbReference type="OrthoDB" id="8902064at2"/>
<name>A0A254NAT5_9BURK</name>
<gene>
    <name evidence="2" type="ORF">CDO81_12200</name>
</gene>
<evidence type="ECO:0000256" key="1">
    <source>
        <dbReference type="SAM" id="Phobius"/>
    </source>
</evidence>
<keyword evidence="1" id="KW-0472">Membrane</keyword>
<evidence type="ECO:0000313" key="3">
    <source>
        <dbReference type="Proteomes" id="UP000197446"/>
    </source>
</evidence>
<keyword evidence="1" id="KW-1133">Transmembrane helix</keyword>
<accession>A0A254NAT5</accession>
<dbReference type="RefSeq" id="WP_088483492.1">
    <property type="nucleotide sequence ID" value="NZ_NISI01000004.1"/>
</dbReference>
<comment type="caution">
    <text evidence="2">The sequence shown here is derived from an EMBL/GenBank/DDBJ whole genome shotgun (WGS) entry which is preliminary data.</text>
</comment>
<sequence length="168" mass="18587">MTELDSDRTPAVATWRRSRRIHFVAALVSLLAAGCVVWLFDTFGIVRASDAVERQLIASVDLRIGDPEAVGQQGEARAKADLKDGLLQLQTFAKPLADAAAESTRAQRLKDRWGLSWVYKKTTPTPLGEAFVSGYNRIMLAEIERRHGKAAVEELQRDARAKRPETAS</sequence>
<dbReference type="AlphaFoldDB" id="A0A254NAT5"/>
<dbReference type="Proteomes" id="UP000197446">
    <property type="component" value="Unassembled WGS sequence"/>
</dbReference>
<dbReference type="EMBL" id="NISI01000004">
    <property type="protein sequence ID" value="OWR03952.1"/>
    <property type="molecule type" value="Genomic_DNA"/>
</dbReference>
<organism evidence="2 3">
    <name type="scientific">Roseateles puraquae</name>
    <dbReference type="NCBI Taxonomy" id="431059"/>
    <lineage>
        <taxon>Bacteria</taxon>
        <taxon>Pseudomonadati</taxon>
        <taxon>Pseudomonadota</taxon>
        <taxon>Betaproteobacteria</taxon>
        <taxon>Burkholderiales</taxon>
        <taxon>Sphaerotilaceae</taxon>
        <taxon>Roseateles</taxon>
    </lineage>
</organism>
<protein>
    <submittedName>
        <fullName evidence="2">Uncharacterized protein</fullName>
    </submittedName>
</protein>
<keyword evidence="1" id="KW-0812">Transmembrane</keyword>
<feature type="transmembrane region" description="Helical" evidence="1">
    <location>
        <begin position="21"/>
        <end position="40"/>
    </location>
</feature>